<protein>
    <submittedName>
        <fullName evidence="1">Uncharacterized protein</fullName>
    </submittedName>
</protein>
<dbReference type="EMBL" id="SRLO01017793">
    <property type="protein sequence ID" value="TNN23646.1"/>
    <property type="molecule type" value="Genomic_DNA"/>
</dbReference>
<evidence type="ECO:0000313" key="2">
    <source>
        <dbReference type="Proteomes" id="UP000314294"/>
    </source>
</evidence>
<keyword evidence="2" id="KW-1185">Reference proteome</keyword>
<proteinExistence type="predicted"/>
<dbReference type="AlphaFoldDB" id="A0A4Z2E3Y9"/>
<name>A0A4Z2E3Y9_9TELE</name>
<gene>
    <name evidence="1" type="ORF">EYF80_066232</name>
</gene>
<reference evidence="1 2" key="1">
    <citation type="submission" date="2019-03" db="EMBL/GenBank/DDBJ databases">
        <title>First draft genome of Liparis tanakae, snailfish: a comprehensive survey of snailfish specific genes.</title>
        <authorList>
            <person name="Kim W."/>
            <person name="Song I."/>
            <person name="Jeong J.-H."/>
            <person name="Kim D."/>
            <person name="Kim S."/>
            <person name="Ryu S."/>
            <person name="Song J.Y."/>
            <person name="Lee S.K."/>
        </authorList>
    </citation>
    <scope>NUCLEOTIDE SEQUENCE [LARGE SCALE GENOMIC DNA]</scope>
    <source>
        <tissue evidence="1">Muscle</tissue>
    </source>
</reference>
<organism evidence="1 2">
    <name type="scientific">Liparis tanakae</name>
    <name type="common">Tanaka's snailfish</name>
    <dbReference type="NCBI Taxonomy" id="230148"/>
    <lineage>
        <taxon>Eukaryota</taxon>
        <taxon>Metazoa</taxon>
        <taxon>Chordata</taxon>
        <taxon>Craniata</taxon>
        <taxon>Vertebrata</taxon>
        <taxon>Euteleostomi</taxon>
        <taxon>Actinopterygii</taxon>
        <taxon>Neopterygii</taxon>
        <taxon>Teleostei</taxon>
        <taxon>Neoteleostei</taxon>
        <taxon>Acanthomorphata</taxon>
        <taxon>Eupercaria</taxon>
        <taxon>Perciformes</taxon>
        <taxon>Cottioidei</taxon>
        <taxon>Cottales</taxon>
        <taxon>Liparidae</taxon>
        <taxon>Liparis</taxon>
    </lineage>
</organism>
<sequence>MACFFSGIGATKDSVRVVNANALIDYTGIQYILNLSWTRSWSCRKLRMTPSSGSLP</sequence>
<dbReference type="Proteomes" id="UP000314294">
    <property type="component" value="Unassembled WGS sequence"/>
</dbReference>
<comment type="caution">
    <text evidence="1">The sequence shown here is derived from an EMBL/GenBank/DDBJ whole genome shotgun (WGS) entry which is preliminary data.</text>
</comment>
<evidence type="ECO:0000313" key="1">
    <source>
        <dbReference type="EMBL" id="TNN23646.1"/>
    </source>
</evidence>
<accession>A0A4Z2E3Y9</accession>